<dbReference type="InterPro" id="IPR011029">
    <property type="entry name" value="DEATH-like_dom_sf"/>
</dbReference>
<dbReference type="InterPro" id="IPR019956">
    <property type="entry name" value="Ubiquitin_dom"/>
</dbReference>
<dbReference type="PROSITE" id="PS50209">
    <property type="entry name" value="CARD"/>
    <property type="match status" value="1"/>
</dbReference>
<dbReference type="SUPFAM" id="SSF47986">
    <property type="entry name" value="DEATH domain"/>
    <property type="match status" value="1"/>
</dbReference>
<dbReference type="Pfam" id="PF00240">
    <property type="entry name" value="ubiquitin"/>
    <property type="match status" value="1"/>
</dbReference>
<comment type="subcellular location">
    <subcellularLocation>
        <location evidence="1">Cytoplasm</location>
        <location evidence="1">Cytosol</location>
    </subcellularLocation>
</comment>
<dbReference type="GO" id="GO:0042981">
    <property type="term" value="P:regulation of apoptotic process"/>
    <property type="evidence" value="ECO:0007669"/>
    <property type="project" value="InterPro"/>
</dbReference>
<keyword evidence="11" id="KW-1185">Reference proteome</keyword>
<comment type="caution">
    <text evidence="10">The sequence shown here is derived from an EMBL/GenBank/DDBJ whole genome shotgun (WGS) entry which is preliminary data.</text>
</comment>
<dbReference type="Gene3D" id="1.10.533.10">
    <property type="entry name" value="Death Domain, Fas"/>
    <property type="match status" value="1"/>
</dbReference>
<evidence type="ECO:0000259" key="9">
    <source>
        <dbReference type="PROSITE" id="PS51830"/>
    </source>
</evidence>
<dbReference type="PRINTS" id="PR00348">
    <property type="entry name" value="UBIQUITIN"/>
</dbReference>
<reference evidence="10 11" key="2">
    <citation type="submission" date="2019-04" db="EMBL/GenBank/DDBJ databases">
        <title>The genome sequence of big-headed turtle.</title>
        <authorList>
            <person name="Gong S."/>
        </authorList>
    </citation>
    <scope>NUCLEOTIDE SEQUENCE [LARGE SCALE GENOMIC DNA]</scope>
    <source>
        <strain evidence="10">DO16091913</strain>
        <tissue evidence="10">Muscle</tissue>
    </source>
</reference>
<evidence type="ECO:0000256" key="4">
    <source>
        <dbReference type="ARBA" id="ARBA00022859"/>
    </source>
</evidence>
<dbReference type="SMART" id="SM00213">
    <property type="entry name" value="UBQ"/>
    <property type="match status" value="1"/>
</dbReference>
<name>A0A4D9DMN9_9SAUR</name>
<evidence type="ECO:0000256" key="2">
    <source>
        <dbReference type="ARBA" id="ARBA00022490"/>
    </source>
</evidence>
<evidence type="ECO:0000313" key="11">
    <source>
        <dbReference type="Proteomes" id="UP000297703"/>
    </source>
</evidence>
<dbReference type="InterPro" id="IPR000626">
    <property type="entry name" value="Ubiquitin-like_dom"/>
</dbReference>
<accession>A0A4D9DMN9</accession>
<dbReference type="PROSITE" id="PS50053">
    <property type="entry name" value="UBIQUITIN_2"/>
    <property type="match status" value="1"/>
</dbReference>
<dbReference type="Proteomes" id="UP000297703">
    <property type="component" value="Unassembled WGS sequence"/>
</dbReference>
<dbReference type="InterPro" id="IPR051249">
    <property type="entry name" value="NLRP_Inflammasome"/>
</dbReference>
<feature type="domain" description="CARD" evidence="8">
    <location>
        <begin position="441"/>
        <end position="532"/>
    </location>
</feature>
<dbReference type="STRING" id="55544.A0A4D9DMN9"/>
<dbReference type="CDD" id="cd17039">
    <property type="entry name" value="Ubl_ubiquitin_like"/>
    <property type="match status" value="1"/>
</dbReference>
<dbReference type="PANTHER" id="PTHR46985">
    <property type="entry name" value="NACHT, LRR AND PYD DOMAINS-CONTAINING PROTEIN 1"/>
    <property type="match status" value="1"/>
</dbReference>
<feature type="region of interest" description="Disordered" evidence="6">
    <location>
        <begin position="98"/>
        <end position="133"/>
    </location>
</feature>
<evidence type="ECO:0000256" key="1">
    <source>
        <dbReference type="ARBA" id="ARBA00004514"/>
    </source>
</evidence>
<evidence type="ECO:0000256" key="5">
    <source>
        <dbReference type="ARBA" id="ARBA00023198"/>
    </source>
</evidence>
<dbReference type="GO" id="GO:0045087">
    <property type="term" value="P:innate immune response"/>
    <property type="evidence" value="ECO:0007669"/>
    <property type="project" value="UniProtKB-KW"/>
</dbReference>
<protein>
    <submittedName>
        <fullName evidence="10">Isocitrate dehydrogenase</fullName>
    </submittedName>
</protein>
<dbReference type="Gene3D" id="3.10.20.90">
    <property type="entry name" value="Phosphatidylinositol 3-kinase Catalytic Subunit, Chain A, domain 1"/>
    <property type="match status" value="1"/>
</dbReference>
<keyword evidence="5" id="KW-0395">Inflammatory response</keyword>
<dbReference type="PANTHER" id="PTHR46985:SF4">
    <property type="entry name" value="CASPASE RECRUITMENT DOMAIN-CONTAINING PROTEIN 8"/>
    <property type="match status" value="1"/>
</dbReference>
<dbReference type="Pfam" id="PF00619">
    <property type="entry name" value="CARD"/>
    <property type="match status" value="1"/>
</dbReference>
<dbReference type="EMBL" id="QXTE01000722">
    <property type="protein sequence ID" value="TFJ96263.1"/>
    <property type="molecule type" value="Genomic_DNA"/>
</dbReference>
<evidence type="ECO:0000256" key="3">
    <source>
        <dbReference type="ARBA" id="ARBA00022588"/>
    </source>
</evidence>
<keyword evidence="3" id="KW-0399">Innate immunity</keyword>
<dbReference type="Pfam" id="PF13553">
    <property type="entry name" value="FIIND"/>
    <property type="match status" value="1"/>
</dbReference>
<feature type="domain" description="Ubiquitin-like" evidence="7">
    <location>
        <begin position="17"/>
        <end position="92"/>
    </location>
</feature>
<gene>
    <name evidence="10" type="ORF">DR999_PMT21961</name>
</gene>
<evidence type="ECO:0000256" key="6">
    <source>
        <dbReference type="SAM" id="MobiDB-lite"/>
    </source>
</evidence>
<dbReference type="PROSITE" id="PS51830">
    <property type="entry name" value="FIIND"/>
    <property type="match status" value="1"/>
</dbReference>
<dbReference type="GO" id="GO:0006954">
    <property type="term" value="P:inflammatory response"/>
    <property type="evidence" value="ECO:0007669"/>
    <property type="project" value="UniProtKB-KW"/>
</dbReference>
<feature type="domain" description="FIIND" evidence="9">
    <location>
        <begin position="159"/>
        <end position="440"/>
    </location>
</feature>
<evidence type="ECO:0000313" key="10">
    <source>
        <dbReference type="EMBL" id="TFJ96263.1"/>
    </source>
</evidence>
<dbReference type="SUPFAM" id="SSF54236">
    <property type="entry name" value="Ubiquitin-like"/>
    <property type="match status" value="1"/>
</dbReference>
<organism evidence="10 11">
    <name type="scientific">Platysternon megacephalum</name>
    <name type="common">big-headed turtle</name>
    <dbReference type="NCBI Taxonomy" id="55544"/>
    <lineage>
        <taxon>Eukaryota</taxon>
        <taxon>Metazoa</taxon>
        <taxon>Chordata</taxon>
        <taxon>Craniata</taxon>
        <taxon>Vertebrata</taxon>
        <taxon>Euteleostomi</taxon>
        <taxon>Archelosauria</taxon>
        <taxon>Testudinata</taxon>
        <taxon>Testudines</taxon>
        <taxon>Cryptodira</taxon>
        <taxon>Durocryptodira</taxon>
        <taxon>Testudinoidea</taxon>
        <taxon>Platysternidae</taxon>
        <taxon>Platysternon</taxon>
    </lineage>
</organism>
<proteinExistence type="predicted"/>
<dbReference type="InterPro" id="IPR029071">
    <property type="entry name" value="Ubiquitin-like_domsf"/>
</dbReference>
<evidence type="ECO:0000259" key="7">
    <source>
        <dbReference type="PROSITE" id="PS50053"/>
    </source>
</evidence>
<keyword evidence="2" id="KW-0963">Cytoplasm</keyword>
<dbReference type="GO" id="GO:0061702">
    <property type="term" value="C:canonical inflammasome complex"/>
    <property type="evidence" value="ECO:0007669"/>
    <property type="project" value="TreeGrafter"/>
</dbReference>
<sequence length="532" mass="59564">MEHGPTGSSAAAGGAQGTIFIRELSGRVSDLNVRWEDTGLDLKRRVMQKTGLDVDGLRLIFAGKTLEDARSLRHQRLTNHCTVHVLLHLRGGDGGISSLPPVSDFPAVTAQGREKAQPHSSSPDNAVPEEQTREARRAVAAFRYSAMLKGKCKRCVGEILPEVTPEIVPGTEENRTVYRAHIPSAGSFHCSETGLGFEVSAAVTVEYEYGSWAESLSPSARQEWMVAGPLFRIRAEPDTVRAVHLPHFVCLADGGDLSSCQIAHFEAGHMTLETPARIHLFHAVLENPSFSQLGVLWRKIRSTVTFIPIHSLVLIYRALRAADITLHLYLIPNDHSLRKAIEKEETKWESKLIPKPPQTNALYFGSQYEVSGTSELNITPDQLELCYRSPADQQSYIELYMTAMEEEIKLHMKDRKNGKLVWKTFVRPGDVKIPAASSQTLTARGVSFVKKHRKQLRRRMGVIYPILARLRDIEAMNSDEEEEVLSMQNKQKVMNNALLQLVERKGAQAQEELYQTLRETDPYLVQDLEQSS</sequence>
<evidence type="ECO:0000259" key="8">
    <source>
        <dbReference type="PROSITE" id="PS50209"/>
    </source>
</evidence>
<dbReference type="Pfam" id="PF23679">
    <property type="entry name" value="UPA-FIIND"/>
    <property type="match status" value="1"/>
</dbReference>
<keyword evidence="4" id="KW-0391">Immunity</keyword>
<reference evidence="10 11" key="1">
    <citation type="submission" date="2019-04" db="EMBL/GenBank/DDBJ databases">
        <title>Draft genome of the big-headed turtle Platysternon megacephalum.</title>
        <authorList>
            <person name="Gong S."/>
        </authorList>
    </citation>
    <scope>NUCLEOTIDE SEQUENCE [LARGE SCALE GENOMIC DNA]</scope>
    <source>
        <strain evidence="10">DO16091913</strain>
        <tissue evidence="10">Muscle</tissue>
    </source>
</reference>
<dbReference type="AlphaFoldDB" id="A0A4D9DMN9"/>
<dbReference type="InterPro" id="IPR025307">
    <property type="entry name" value="FIIND_dom"/>
</dbReference>
<dbReference type="InterPro" id="IPR001315">
    <property type="entry name" value="CARD"/>
</dbReference>
<dbReference type="OrthoDB" id="428577at2759"/>